<evidence type="ECO:0000313" key="1">
    <source>
        <dbReference type="EMBL" id="RHZ89656.1"/>
    </source>
</evidence>
<reference evidence="1 2" key="1">
    <citation type="submission" date="2018-08" db="EMBL/GenBank/DDBJ databases">
        <title>Genome and evolution of the arbuscular mycorrhizal fungus Diversispora epigaea (formerly Glomus versiforme) and its bacterial endosymbionts.</title>
        <authorList>
            <person name="Sun X."/>
            <person name="Fei Z."/>
            <person name="Harrison M."/>
        </authorList>
    </citation>
    <scope>NUCLEOTIDE SEQUENCE [LARGE SCALE GENOMIC DNA]</scope>
    <source>
        <strain evidence="1 2">IT104</strain>
    </source>
</reference>
<dbReference type="EMBL" id="PQFF01000011">
    <property type="protein sequence ID" value="RHZ89656.1"/>
    <property type="molecule type" value="Genomic_DNA"/>
</dbReference>
<dbReference type="Proteomes" id="UP000266861">
    <property type="component" value="Unassembled WGS sequence"/>
</dbReference>
<evidence type="ECO:0000313" key="2">
    <source>
        <dbReference type="Proteomes" id="UP000266861"/>
    </source>
</evidence>
<protein>
    <submittedName>
        <fullName evidence="1">Uncharacterized protein</fullName>
    </submittedName>
</protein>
<sequence>MIFTILINICIFHVEFPSIDRDFLAENFCFQKNVEEYKLYDAKVLLIGSRRNFEYPKEFNHVNTTTCTILFYETTTTAIRRGRTRHTPINTCCYDEGGKE</sequence>
<name>A0A397JUC4_9GLOM</name>
<dbReference type="AlphaFoldDB" id="A0A397JUC4"/>
<gene>
    <name evidence="1" type="ORF">Glove_13g189</name>
</gene>
<keyword evidence="2" id="KW-1185">Reference proteome</keyword>
<organism evidence="1 2">
    <name type="scientific">Diversispora epigaea</name>
    <dbReference type="NCBI Taxonomy" id="1348612"/>
    <lineage>
        <taxon>Eukaryota</taxon>
        <taxon>Fungi</taxon>
        <taxon>Fungi incertae sedis</taxon>
        <taxon>Mucoromycota</taxon>
        <taxon>Glomeromycotina</taxon>
        <taxon>Glomeromycetes</taxon>
        <taxon>Diversisporales</taxon>
        <taxon>Diversisporaceae</taxon>
        <taxon>Diversispora</taxon>
    </lineage>
</organism>
<accession>A0A397JUC4</accession>
<proteinExistence type="predicted"/>
<comment type="caution">
    <text evidence="1">The sequence shown here is derived from an EMBL/GenBank/DDBJ whole genome shotgun (WGS) entry which is preliminary data.</text>
</comment>